<dbReference type="InterPro" id="IPR013151">
    <property type="entry name" value="Immunoglobulin_dom"/>
</dbReference>
<sequence length="341" mass="38085">MEGVALFNILVLVALQIPGALTLTLNMISVPPHQTNGTDNAELKCEFDMEGESLYSVKWYKDDHEFYRFVPNEHPQLQVFDVNGIHVDRHRSSREKVVLRNLTLDSAGTYKCEVSAEAPNFRTKSGKQDMVVVVIPSKAEIVGARPKYQVGDVVNVTCYSYGSKPAASLTWKVNDQEVTPIFETFGDHHGVQRTNYQRDGGGSGGGGGGYRDGGYWKTDSGVRRMPSEMKSSSSHLQLQAELREYQPRVEPDGLETSILGLIFKVKPHHLGELKLECRSSIGSVYWQSFQEKIPVAPREQPARSGNWWRSANASSRLDTGGVRFWIFALFASLATFHSRCL</sequence>
<feature type="signal peptide" evidence="2">
    <location>
        <begin position="1"/>
        <end position="22"/>
    </location>
</feature>
<dbReference type="OMA" id="TKQSKCT"/>
<feature type="domain" description="Ig-like" evidence="3">
    <location>
        <begin position="136"/>
        <end position="171"/>
    </location>
</feature>
<evidence type="ECO:0000256" key="1">
    <source>
        <dbReference type="SAM" id="MobiDB-lite"/>
    </source>
</evidence>
<gene>
    <name evidence="4" type="ORF">TCAL_12045</name>
</gene>
<dbReference type="Gene3D" id="2.60.40.10">
    <property type="entry name" value="Immunoglobulins"/>
    <property type="match status" value="2"/>
</dbReference>
<keyword evidence="5" id="KW-1185">Reference proteome</keyword>
<feature type="chain" id="PRO_5022094852" description="Ig-like domain-containing protein" evidence="2">
    <location>
        <begin position="23"/>
        <end position="341"/>
    </location>
</feature>
<dbReference type="PANTHER" id="PTHR21261:SF15">
    <property type="entry name" value="BEATEN PATH IIIA, ISOFORM D-RELATED"/>
    <property type="match status" value="1"/>
</dbReference>
<dbReference type="Proteomes" id="UP000318571">
    <property type="component" value="Chromosome 11"/>
</dbReference>
<dbReference type="CDD" id="cd00096">
    <property type="entry name" value="Ig"/>
    <property type="match status" value="1"/>
</dbReference>
<dbReference type="InterPro" id="IPR036179">
    <property type="entry name" value="Ig-like_dom_sf"/>
</dbReference>
<evidence type="ECO:0000313" key="5">
    <source>
        <dbReference type="Proteomes" id="UP000318571"/>
    </source>
</evidence>
<accession>A0A553PJL0</accession>
<dbReference type="FunFam" id="2.60.40.10:FF:000437">
    <property type="entry name" value="Beat-IIIc, isoform A"/>
    <property type="match status" value="1"/>
</dbReference>
<protein>
    <recommendedName>
        <fullName evidence="3">Ig-like domain-containing protein</fullName>
    </recommendedName>
</protein>
<proteinExistence type="predicted"/>
<dbReference type="AlphaFoldDB" id="A0A553PJL0"/>
<organism evidence="4 5">
    <name type="scientific">Tigriopus californicus</name>
    <name type="common">Marine copepod</name>
    <dbReference type="NCBI Taxonomy" id="6832"/>
    <lineage>
        <taxon>Eukaryota</taxon>
        <taxon>Metazoa</taxon>
        <taxon>Ecdysozoa</taxon>
        <taxon>Arthropoda</taxon>
        <taxon>Crustacea</taxon>
        <taxon>Multicrustacea</taxon>
        <taxon>Hexanauplia</taxon>
        <taxon>Copepoda</taxon>
        <taxon>Harpacticoida</taxon>
        <taxon>Harpacticidae</taxon>
        <taxon>Tigriopus</taxon>
    </lineage>
</organism>
<dbReference type="PROSITE" id="PS50835">
    <property type="entry name" value="IG_LIKE"/>
    <property type="match status" value="2"/>
</dbReference>
<dbReference type="EMBL" id="VCGU01000003">
    <property type="protein sequence ID" value="TRY77880.1"/>
    <property type="molecule type" value="Genomic_DNA"/>
</dbReference>
<feature type="domain" description="Ig-like" evidence="3">
    <location>
        <begin position="18"/>
        <end position="122"/>
    </location>
</feature>
<evidence type="ECO:0000259" key="3">
    <source>
        <dbReference type="PROSITE" id="PS50835"/>
    </source>
</evidence>
<feature type="compositionally biased region" description="Gly residues" evidence="1">
    <location>
        <begin position="199"/>
        <end position="212"/>
    </location>
</feature>
<dbReference type="Pfam" id="PF00047">
    <property type="entry name" value="ig"/>
    <property type="match status" value="1"/>
</dbReference>
<feature type="region of interest" description="Disordered" evidence="1">
    <location>
        <begin position="192"/>
        <end position="214"/>
    </location>
</feature>
<dbReference type="InterPro" id="IPR007110">
    <property type="entry name" value="Ig-like_dom"/>
</dbReference>
<dbReference type="SUPFAM" id="SSF48726">
    <property type="entry name" value="Immunoglobulin"/>
    <property type="match status" value="2"/>
</dbReference>
<evidence type="ECO:0000256" key="2">
    <source>
        <dbReference type="SAM" id="SignalP"/>
    </source>
</evidence>
<dbReference type="InterPro" id="IPR013783">
    <property type="entry name" value="Ig-like_fold"/>
</dbReference>
<dbReference type="STRING" id="6832.A0A553PJL0"/>
<evidence type="ECO:0000313" key="4">
    <source>
        <dbReference type="EMBL" id="TRY77880.1"/>
    </source>
</evidence>
<name>A0A553PJL0_TIGCA</name>
<reference evidence="4 5" key="1">
    <citation type="journal article" date="2018" name="Nat. Ecol. Evol.">
        <title>Genomic signatures of mitonuclear coevolution across populations of Tigriopus californicus.</title>
        <authorList>
            <person name="Barreto F.S."/>
            <person name="Watson E.T."/>
            <person name="Lima T.G."/>
            <person name="Willett C.S."/>
            <person name="Edmands S."/>
            <person name="Li W."/>
            <person name="Burton R.S."/>
        </authorList>
    </citation>
    <scope>NUCLEOTIDE SEQUENCE [LARGE SCALE GENOMIC DNA]</scope>
    <source>
        <strain evidence="4 5">San Diego</strain>
    </source>
</reference>
<comment type="caution">
    <text evidence="4">The sequence shown here is derived from an EMBL/GenBank/DDBJ whole genome shotgun (WGS) entry which is preliminary data.</text>
</comment>
<keyword evidence="2" id="KW-0732">Signal</keyword>
<dbReference type="PANTHER" id="PTHR21261">
    <property type="entry name" value="BEAT PROTEIN"/>
    <property type="match status" value="1"/>
</dbReference>